<protein>
    <submittedName>
        <fullName evidence="1">Uncharacterized protein</fullName>
    </submittedName>
</protein>
<proteinExistence type="predicted"/>
<evidence type="ECO:0000313" key="1">
    <source>
        <dbReference type="EMBL" id="JAH81927.1"/>
    </source>
</evidence>
<sequence length="15" mass="1987">MTQFVRMKFWTPCRR</sequence>
<dbReference type="EMBL" id="GBXM01026650">
    <property type="protein sequence ID" value="JAH81927.1"/>
    <property type="molecule type" value="Transcribed_RNA"/>
</dbReference>
<reference evidence="1" key="1">
    <citation type="submission" date="2014-11" db="EMBL/GenBank/DDBJ databases">
        <authorList>
            <person name="Amaro Gonzalez C."/>
        </authorList>
    </citation>
    <scope>NUCLEOTIDE SEQUENCE</scope>
</reference>
<reference evidence="1" key="2">
    <citation type="journal article" date="2015" name="Fish Shellfish Immunol.">
        <title>Early steps in the European eel (Anguilla anguilla)-Vibrio vulnificus interaction in the gills: Role of the RtxA13 toxin.</title>
        <authorList>
            <person name="Callol A."/>
            <person name="Pajuelo D."/>
            <person name="Ebbesson L."/>
            <person name="Teles M."/>
            <person name="MacKenzie S."/>
            <person name="Amaro C."/>
        </authorList>
    </citation>
    <scope>NUCLEOTIDE SEQUENCE</scope>
</reference>
<name>A0A0E9VV61_ANGAN</name>
<organism evidence="1">
    <name type="scientific">Anguilla anguilla</name>
    <name type="common">European freshwater eel</name>
    <name type="synonym">Muraena anguilla</name>
    <dbReference type="NCBI Taxonomy" id="7936"/>
    <lineage>
        <taxon>Eukaryota</taxon>
        <taxon>Metazoa</taxon>
        <taxon>Chordata</taxon>
        <taxon>Craniata</taxon>
        <taxon>Vertebrata</taxon>
        <taxon>Euteleostomi</taxon>
        <taxon>Actinopterygii</taxon>
        <taxon>Neopterygii</taxon>
        <taxon>Teleostei</taxon>
        <taxon>Anguilliformes</taxon>
        <taxon>Anguillidae</taxon>
        <taxon>Anguilla</taxon>
    </lineage>
</organism>
<accession>A0A0E9VV61</accession>